<proteinExistence type="predicted"/>
<name>A0A1V8SZG4_9PEZI</name>
<dbReference type="InParanoid" id="A0A1V8SZG4"/>
<dbReference type="InterPro" id="IPR029069">
    <property type="entry name" value="HotDog_dom_sf"/>
</dbReference>
<evidence type="ECO:0000313" key="2">
    <source>
        <dbReference type="Proteomes" id="UP000192596"/>
    </source>
</evidence>
<dbReference type="CDD" id="cd03443">
    <property type="entry name" value="PaaI_thioesterase"/>
    <property type="match status" value="1"/>
</dbReference>
<dbReference type="OrthoDB" id="506431at2759"/>
<dbReference type="Gene3D" id="3.10.129.10">
    <property type="entry name" value="Hotdog Thioesterase"/>
    <property type="match status" value="1"/>
</dbReference>
<dbReference type="PANTHER" id="PTHR47260:SF6">
    <property type="entry name" value="THIOESTERASE DOMAIN-CONTAINING PROTEIN"/>
    <property type="match status" value="1"/>
</dbReference>
<organism evidence="1 2">
    <name type="scientific">Cryoendolithus antarcticus</name>
    <dbReference type="NCBI Taxonomy" id="1507870"/>
    <lineage>
        <taxon>Eukaryota</taxon>
        <taxon>Fungi</taxon>
        <taxon>Dikarya</taxon>
        <taxon>Ascomycota</taxon>
        <taxon>Pezizomycotina</taxon>
        <taxon>Dothideomycetes</taxon>
        <taxon>Dothideomycetidae</taxon>
        <taxon>Cladosporiales</taxon>
        <taxon>Cladosporiaceae</taxon>
        <taxon>Cryoendolithus</taxon>
    </lineage>
</organism>
<evidence type="ECO:0008006" key="3">
    <source>
        <dbReference type="Google" id="ProtNLM"/>
    </source>
</evidence>
<gene>
    <name evidence="1" type="ORF">B0A48_09469</name>
</gene>
<dbReference type="STRING" id="1507870.A0A1V8SZG4"/>
<keyword evidence="2" id="KW-1185">Reference proteome</keyword>
<accession>A0A1V8SZG4</accession>
<evidence type="ECO:0000313" key="1">
    <source>
        <dbReference type="EMBL" id="OQO04547.1"/>
    </source>
</evidence>
<dbReference type="FunCoup" id="A0A1V8SZG4">
    <property type="interactions" value="129"/>
</dbReference>
<dbReference type="EMBL" id="NAJO01000021">
    <property type="protein sequence ID" value="OQO04547.1"/>
    <property type="molecule type" value="Genomic_DNA"/>
</dbReference>
<protein>
    <recommendedName>
        <fullName evidence="3">Thioesterase domain-containing protein</fullName>
    </recommendedName>
</protein>
<comment type="caution">
    <text evidence="1">The sequence shown here is derived from an EMBL/GenBank/DDBJ whole genome shotgun (WGS) entry which is preliminary data.</text>
</comment>
<dbReference type="InterPro" id="IPR052061">
    <property type="entry name" value="PTE-AB_protein"/>
</dbReference>
<dbReference type="AlphaFoldDB" id="A0A1V8SZG4"/>
<dbReference type="PANTHER" id="PTHR47260">
    <property type="entry name" value="UPF0644 PROTEIN PB2B4.06"/>
    <property type="match status" value="1"/>
</dbReference>
<sequence length="214" mass="23138">MTSHSGLVTSKAATADSIAPFQRIPWTAKLLAQPDLFVRLPSSLVPKQTNEDSLFATTLRTPLTLRDLVSTYIQPLSAQAIITEVTTFCTLGIGMDGHPGLLHGGIIGTLIDEAMGILQTANFEREYARRLALGETPSTNMGSFTAYLNVQYLKPVQTSMAVVIVAKHVKREGRKDWITAEVKQAQSDHASPEDSLVICATGEGMFIGPKPSKL</sequence>
<dbReference type="Proteomes" id="UP000192596">
    <property type="component" value="Unassembled WGS sequence"/>
</dbReference>
<dbReference type="SUPFAM" id="SSF54637">
    <property type="entry name" value="Thioesterase/thiol ester dehydrase-isomerase"/>
    <property type="match status" value="1"/>
</dbReference>
<reference evidence="2" key="1">
    <citation type="submission" date="2017-03" db="EMBL/GenBank/DDBJ databases">
        <title>Genomes of endolithic fungi from Antarctica.</title>
        <authorList>
            <person name="Coleine C."/>
            <person name="Masonjones S."/>
            <person name="Stajich J.E."/>
        </authorList>
    </citation>
    <scope>NUCLEOTIDE SEQUENCE [LARGE SCALE GENOMIC DNA]</scope>
    <source>
        <strain evidence="2">CCFEE 5527</strain>
    </source>
</reference>